<proteinExistence type="predicted"/>
<evidence type="ECO:0000313" key="2">
    <source>
        <dbReference type="Proteomes" id="UP000003635"/>
    </source>
</evidence>
<sequence length="33" mass="3356">MLGGLPLVVFVAAAGFSARLAGSSRGLTRPARR</sequence>
<evidence type="ECO:0000313" key="1">
    <source>
        <dbReference type="EMBL" id="EAR50218.1"/>
    </source>
</evidence>
<accession>Q2CBX6</accession>
<dbReference type="AlphaFoldDB" id="Q2CBX6"/>
<dbReference type="HOGENOM" id="CLU_3382951_0_0_5"/>
<comment type="caution">
    <text evidence="1">The sequence shown here is derived from an EMBL/GenBank/DDBJ whole genome shotgun (WGS) entry which is preliminary data.</text>
</comment>
<reference evidence="1 2" key="1">
    <citation type="journal article" date="2010" name="J. Bacteriol.">
        <title>Genome sequences of Oceanicola granulosus HTCC2516(T) and Oceanicola batsensis HTCC2597(TDelta).</title>
        <authorList>
            <person name="Thrash J.C."/>
            <person name="Cho J.C."/>
            <person name="Vergin K.L."/>
            <person name="Giovannoni S.J."/>
        </authorList>
    </citation>
    <scope>NUCLEOTIDE SEQUENCE [LARGE SCALE GENOMIC DNA]</scope>
    <source>
        <strain evidence="2">ATCC BAA-861 / DSM 15982 / KCTC 12143 / HTCC2516</strain>
    </source>
</reference>
<keyword evidence="2" id="KW-1185">Reference proteome</keyword>
<gene>
    <name evidence="1" type="ORF">OG2516_05058</name>
</gene>
<dbReference type="Proteomes" id="UP000003635">
    <property type="component" value="Unassembled WGS sequence"/>
</dbReference>
<dbReference type="EMBL" id="AAOT01000034">
    <property type="protein sequence ID" value="EAR50218.1"/>
    <property type="molecule type" value="Genomic_DNA"/>
</dbReference>
<protein>
    <submittedName>
        <fullName evidence="1">Uncharacterized protein</fullName>
    </submittedName>
</protein>
<organism evidence="1 2">
    <name type="scientific">Oceanicola granulosus (strain ATCC BAA-861 / DSM 15982 / KCTC 12143 / HTCC2516)</name>
    <dbReference type="NCBI Taxonomy" id="314256"/>
    <lineage>
        <taxon>Bacteria</taxon>
        <taxon>Pseudomonadati</taxon>
        <taxon>Pseudomonadota</taxon>
        <taxon>Alphaproteobacteria</taxon>
        <taxon>Rhodobacterales</taxon>
        <taxon>Roseobacteraceae</taxon>
        <taxon>Oceanicola</taxon>
    </lineage>
</organism>
<name>Q2CBX6_OCEGH</name>